<keyword evidence="3" id="KW-0328">Glycosyltransferase</keyword>
<dbReference type="Proteomes" id="UP001362899">
    <property type="component" value="Unassembled WGS sequence"/>
</dbReference>
<feature type="active site" description="Nucleophile" evidence="6">
    <location>
        <position position="270"/>
    </location>
</feature>
<comment type="caution">
    <text evidence="8">The sequence shown here is derived from an EMBL/GenBank/DDBJ whole genome shotgun (WGS) entry which is preliminary data.</text>
</comment>
<accession>A0AAV5RKS5</accession>
<dbReference type="GO" id="GO:0006493">
    <property type="term" value="P:protein O-linked glycosylation"/>
    <property type="evidence" value="ECO:0007669"/>
    <property type="project" value="TreeGrafter"/>
</dbReference>
<dbReference type="Gene3D" id="3.90.550.10">
    <property type="entry name" value="Spore Coat Polysaccharide Biosynthesis Protein SpsA, Chain A"/>
    <property type="match status" value="1"/>
</dbReference>
<keyword evidence="5" id="KW-0735">Signal-anchor</keyword>
<organism evidence="8 9">
    <name type="scientific">Starmerella bacillaris</name>
    <name type="common">Yeast</name>
    <name type="synonym">Candida zemplinina</name>
    <dbReference type="NCBI Taxonomy" id="1247836"/>
    <lineage>
        <taxon>Eukaryota</taxon>
        <taxon>Fungi</taxon>
        <taxon>Dikarya</taxon>
        <taxon>Ascomycota</taxon>
        <taxon>Saccharomycotina</taxon>
        <taxon>Dipodascomycetes</taxon>
        <taxon>Dipodascales</taxon>
        <taxon>Trichomonascaceae</taxon>
        <taxon>Starmerella</taxon>
    </lineage>
</organism>
<keyword evidence="7" id="KW-0812">Transmembrane</keyword>
<dbReference type="Pfam" id="PF01793">
    <property type="entry name" value="Glyco_transf_15"/>
    <property type="match status" value="1"/>
</dbReference>
<dbReference type="InterPro" id="IPR029044">
    <property type="entry name" value="Nucleotide-diphossugar_trans"/>
</dbReference>
<comment type="similarity">
    <text evidence="2">Belongs to the glycosyltransferase 15 family.</text>
</comment>
<evidence type="ECO:0000256" key="4">
    <source>
        <dbReference type="ARBA" id="ARBA00022679"/>
    </source>
</evidence>
<proteinExistence type="inferred from homology"/>
<evidence type="ECO:0000313" key="8">
    <source>
        <dbReference type="EMBL" id="GMM51236.1"/>
    </source>
</evidence>
<dbReference type="FunFam" id="3.90.550.10:FF:000051">
    <property type="entry name" value="Alpha-1,2-mannosyltransferase (Ktr4)"/>
    <property type="match status" value="1"/>
</dbReference>
<evidence type="ECO:0000256" key="5">
    <source>
        <dbReference type="ARBA" id="ARBA00022968"/>
    </source>
</evidence>
<dbReference type="EMBL" id="BTGC01000003">
    <property type="protein sequence ID" value="GMM51236.1"/>
    <property type="molecule type" value="Genomic_DNA"/>
</dbReference>
<dbReference type="PIRSF" id="PIRSF018153">
    <property type="entry name" value="Glyco_trans_15"/>
    <property type="match status" value="1"/>
</dbReference>
<dbReference type="GO" id="GO:0016020">
    <property type="term" value="C:membrane"/>
    <property type="evidence" value="ECO:0007669"/>
    <property type="project" value="UniProtKB-SubCell"/>
</dbReference>
<protein>
    <submittedName>
        <fullName evidence="8">Alpha-1,2-mannosyltransferase</fullName>
    </submittedName>
</protein>
<dbReference type="InterPro" id="IPR002685">
    <property type="entry name" value="Glyco_trans_15"/>
</dbReference>
<evidence type="ECO:0000256" key="3">
    <source>
        <dbReference type="ARBA" id="ARBA00022676"/>
    </source>
</evidence>
<evidence type="ECO:0000256" key="7">
    <source>
        <dbReference type="SAM" id="Phobius"/>
    </source>
</evidence>
<evidence type="ECO:0000256" key="1">
    <source>
        <dbReference type="ARBA" id="ARBA00004606"/>
    </source>
</evidence>
<dbReference type="GO" id="GO:0000026">
    <property type="term" value="F:alpha-1,2-mannosyltransferase activity"/>
    <property type="evidence" value="ECO:0007669"/>
    <property type="project" value="TreeGrafter"/>
</dbReference>
<keyword evidence="7" id="KW-0472">Membrane</keyword>
<comment type="subcellular location">
    <subcellularLocation>
        <location evidence="1">Membrane</location>
        <topology evidence="1">Single-pass type II membrane protein</topology>
    </subcellularLocation>
</comment>
<keyword evidence="7" id="KW-1133">Transmembrane helix</keyword>
<dbReference type="PANTHER" id="PTHR31121:SF6">
    <property type="entry name" value="ALPHA-1,2 MANNOSYLTRANSFERASE KTR1"/>
    <property type="match status" value="1"/>
</dbReference>
<reference evidence="8 9" key="1">
    <citation type="journal article" date="2023" name="Elife">
        <title>Identification of key yeast species and microbe-microbe interactions impacting larval growth of Drosophila in the wild.</title>
        <authorList>
            <person name="Mure A."/>
            <person name="Sugiura Y."/>
            <person name="Maeda R."/>
            <person name="Honda K."/>
            <person name="Sakurai N."/>
            <person name="Takahashi Y."/>
            <person name="Watada M."/>
            <person name="Katoh T."/>
            <person name="Gotoh A."/>
            <person name="Gotoh Y."/>
            <person name="Taniguchi I."/>
            <person name="Nakamura K."/>
            <person name="Hayashi T."/>
            <person name="Katayama T."/>
            <person name="Uemura T."/>
            <person name="Hattori Y."/>
        </authorList>
    </citation>
    <scope>NUCLEOTIDE SEQUENCE [LARGE SCALE GENOMIC DNA]</scope>
    <source>
        <strain evidence="8 9">SB-73</strain>
    </source>
</reference>
<sequence length="390" mass="45930">MVRNFKLVRYVIIAAIVILAIVKLGSSDSQKANVSALRDYSKSLVLDRTANSILSGGTHRENATFVTLSRNQDLWGLVGSIREVEDRFNHKFNYDWVFLNDAEFSEEFKTVTSSFVSGNTYYGRIPKAQWSIPDYVDEDKAIQCRKKMEQDGIIYGGSESYRHMCRYESGFFWRHPLLDNYKYYWRVEPHVKLMCNIPEDPFKFMRENNKRYGFTISLYEYQATIMTLWDTVKGFMKEYPQYLNDNNALKFISDDGGENYNLCHFWSNFEIGDLDFWRGEAYQTFFDYLDRAGGFFYERWGDAPVHSIAAAILLDKEQIHWFEDIGYWHVPFMNCPVNKETRNKLQCTCPKDESLSDDQRHNFAFHGYSCTGRWLKFNNIPFPVGYDKDN</sequence>
<keyword evidence="9" id="KW-1185">Reference proteome</keyword>
<dbReference type="AlphaFoldDB" id="A0AAV5RKS5"/>
<dbReference type="SUPFAM" id="SSF53448">
    <property type="entry name" value="Nucleotide-diphospho-sugar transferases"/>
    <property type="match status" value="1"/>
</dbReference>
<dbReference type="GO" id="GO:0000032">
    <property type="term" value="P:cell wall mannoprotein biosynthetic process"/>
    <property type="evidence" value="ECO:0007669"/>
    <property type="project" value="TreeGrafter"/>
</dbReference>
<dbReference type="PANTHER" id="PTHR31121">
    <property type="entry name" value="ALPHA-1,2 MANNOSYLTRANSFERASE KTR1"/>
    <property type="match status" value="1"/>
</dbReference>
<evidence type="ECO:0000313" key="9">
    <source>
        <dbReference type="Proteomes" id="UP001362899"/>
    </source>
</evidence>
<evidence type="ECO:0000256" key="2">
    <source>
        <dbReference type="ARBA" id="ARBA00007677"/>
    </source>
</evidence>
<evidence type="ECO:0000256" key="6">
    <source>
        <dbReference type="PIRSR" id="PIRSR018153-1"/>
    </source>
</evidence>
<name>A0AAV5RKS5_STABA</name>
<keyword evidence="4" id="KW-0808">Transferase</keyword>
<feature type="transmembrane region" description="Helical" evidence="7">
    <location>
        <begin position="7"/>
        <end position="25"/>
    </location>
</feature>
<gene>
    <name evidence="8" type="ORF">DASB73_021940</name>
</gene>
<dbReference type="GO" id="GO:0006487">
    <property type="term" value="P:protein N-linked glycosylation"/>
    <property type="evidence" value="ECO:0007669"/>
    <property type="project" value="TreeGrafter"/>
</dbReference>
<dbReference type="GO" id="GO:0005794">
    <property type="term" value="C:Golgi apparatus"/>
    <property type="evidence" value="ECO:0007669"/>
    <property type="project" value="TreeGrafter"/>
</dbReference>